<evidence type="ECO:0000313" key="1">
    <source>
        <dbReference type="EMBL" id="KIQ67028.1"/>
    </source>
</evidence>
<proteinExistence type="predicted"/>
<dbReference type="STRING" id="2064.TR51_06465"/>
<dbReference type="RefSeq" id="WP_043908753.1">
    <property type="nucleotide sequence ID" value="NZ_JXZB01000001.1"/>
</dbReference>
<keyword evidence="2" id="KW-1185">Reference proteome</keyword>
<dbReference type="PATRIC" id="fig|2064.6.peg.1418"/>
<dbReference type="Proteomes" id="UP000032066">
    <property type="component" value="Unassembled WGS sequence"/>
</dbReference>
<dbReference type="AlphaFoldDB" id="A0A0D0Q7C5"/>
<comment type="caution">
    <text evidence="1">The sequence shown here is derived from an EMBL/GenBank/DDBJ whole genome shotgun (WGS) entry which is preliminary data.</text>
</comment>
<accession>A0A0D0Q7C5</accession>
<reference evidence="1 2" key="1">
    <citation type="submission" date="2015-02" db="EMBL/GenBank/DDBJ databases">
        <title>Draft genome sequence of Kitasatospora griseola MF730-N6, a bafilomycin, terpentecin and satosporin producer.</title>
        <authorList>
            <person name="Arens J.C."/>
            <person name="Haltli B."/>
            <person name="Kerr R.G."/>
        </authorList>
    </citation>
    <scope>NUCLEOTIDE SEQUENCE [LARGE SCALE GENOMIC DNA]</scope>
    <source>
        <strain evidence="1 2">MF730-N6</strain>
    </source>
</reference>
<dbReference type="OrthoDB" id="8225471at2"/>
<name>A0A0D0Q7C5_KITGR</name>
<dbReference type="EMBL" id="JXZB01000001">
    <property type="protein sequence ID" value="KIQ67028.1"/>
    <property type="molecule type" value="Genomic_DNA"/>
</dbReference>
<sequence>MNAAAKRTSSNRQIVRHYDGLDWTFAVDGAWYAEVKGRRWELSRTPDGWQLTGPGVDKPMGRTLKAAALAAFWPITAA</sequence>
<gene>
    <name evidence="1" type="ORF">TR51_06465</name>
</gene>
<protein>
    <submittedName>
        <fullName evidence="1">Uncharacterized protein</fullName>
    </submittedName>
</protein>
<evidence type="ECO:0000313" key="2">
    <source>
        <dbReference type="Proteomes" id="UP000032066"/>
    </source>
</evidence>
<organism evidence="1 2">
    <name type="scientific">Kitasatospora griseola</name>
    <name type="common">Streptomyces griseolosporeus</name>
    <dbReference type="NCBI Taxonomy" id="2064"/>
    <lineage>
        <taxon>Bacteria</taxon>
        <taxon>Bacillati</taxon>
        <taxon>Actinomycetota</taxon>
        <taxon>Actinomycetes</taxon>
        <taxon>Kitasatosporales</taxon>
        <taxon>Streptomycetaceae</taxon>
        <taxon>Kitasatospora</taxon>
    </lineage>
</organism>